<dbReference type="Proteomes" id="UP001558652">
    <property type="component" value="Unassembled WGS sequence"/>
</dbReference>
<reference evidence="1 2" key="1">
    <citation type="submission" date="2024-07" db="EMBL/GenBank/DDBJ databases">
        <title>Chromosome-level genome assembly of the water stick insect Ranatra chinensis (Heteroptera: Nepidae).</title>
        <authorList>
            <person name="Liu X."/>
        </authorList>
    </citation>
    <scope>NUCLEOTIDE SEQUENCE [LARGE SCALE GENOMIC DNA]</scope>
    <source>
        <strain evidence="1">Cailab_2021Rc</strain>
        <tissue evidence="1">Muscle</tissue>
    </source>
</reference>
<proteinExistence type="predicted"/>
<gene>
    <name evidence="1" type="ORF">AAG570_005879</name>
</gene>
<name>A0ABD0YI64_9HEMI</name>
<dbReference type="EMBL" id="JBFDAA010000019">
    <property type="protein sequence ID" value="KAL1115589.1"/>
    <property type="molecule type" value="Genomic_DNA"/>
</dbReference>
<sequence length="102" mass="11357">MAHGKLAELDLATGGCSREFVRFSREGNDAEGNCAKCGARLKEVKVVARKTLMAEVKLMGRCHPEAFGGVQLERMFTEGFLRGTKVDNFTPVQRRRLESILQ</sequence>
<protein>
    <submittedName>
        <fullName evidence="1">Uncharacterized protein</fullName>
    </submittedName>
</protein>
<comment type="caution">
    <text evidence="1">The sequence shown here is derived from an EMBL/GenBank/DDBJ whole genome shotgun (WGS) entry which is preliminary data.</text>
</comment>
<evidence type="ECO:0000313" key="1">
    <source>
        <dbReference type="EMBL" id="KAL1115589.1"/>
    </source>
</evidence>
<keyword evidence="2" id="KW-1185">Reference proteome</keyword>
<accession>A0ABD0YI64</accession>
<dbReference type="AlphaFoldDB" id="A0ABD0YI64"/>
<evidence type="ECO:0000313" key="2">
    <source>
        <dbReference type="Proteomes" id="UP001558652"/>
    </source>
</evidence>
<organism evidence="1 2">
    <name type="scientific">Ranatra chinensis</name>
    <dbReference type="NCBI Taxonomy" id="642074"/>
    <lineage>
        <taxon>Eukaryota</taxon>
        <taxon>Metazoa</taxon>
        <taxon>Ecdysozoa</taxon>
        <taxon>Arthropoda</taxon>
        <taxon>Hexapoda</taxon>
        <taxon>Insecta</taxon>
        <taxon>Pterygota</taxon>
        <taxon>Neoptera</taxon>
        <taxon>Paraneoptera</taxon>
        <taxon>Hemiptera</taxon>
        <taxon>Heteroptera</taxon>
        <taxon>Panheteroptera</taxon>
        <taxon>Nepomorpha</taxon>
        <taxon>Nepidae</taxon>
        <taxon>Ranatrinae</taxon>
        <taxon>Ranatra</taxon>
    </lineage>
</organism>